<dbReference type="AlphaFoldDB" id="A0A395MZT2"/>
<evidence type="ECO:0000313" key="3">
    <source>
        <dbReference type="EMBL" id="RFN53428.1"/>
    </source>
</evidence>
<evidence type="ECO:0008006" key="5">
    <source>
        <dbReference type="Google" id="ProtNLM"/>
    </source>
</evidence>
<gene>
    <name evidence="3" type="ORF">FIE12Z_2253</name>
</gene>
<dbReference type="Proteomes" id="UP000265631">
    <property type="component" value="Unassembled WGS sequence"/>
</dbReference>
<comment type="caution">
    <text evidence="3">The sequence shown here is derived from an EMBL/GenBank/DDBJ whole genome shotgun (WGS) entry which is preliminary data.</text>
</comment>
<protein>
    <recommendedName>
        <fullName evidence="5">CBM-cenC domain-containing protein</fullName>
    </recommendedName>
</protein>
<dbReference type="STRING" id="2594813.A0A395MZT2"/>
<proteinExistence type="predicted"/>
<keyword evidence="2" id="KW-0732">Signal</keyword>
<name>A0A395MZT2_9HYPO</name>
<sequence length="331" mass="34651">MIFSKLSVAAAAIALSGQAIASPCKPISQSATVSVETSATSESLATGTSSLAATSLSTEASTAETSTAETTTASSTLTSETLVAIDVTTTTASSMTEQTTLETTITILESSSETTTGTDDFTTEAATTTADATTTDASTLEATTSSSAPQCTFTGAYTNYVSNPSFDDHALGNTDPWISLGTPLHQGNVGRGGGSAMAIKFPDPPFGSSFLQPLQGVVAGREYVLTYYFQLAEGSPLASDECRIGASAGSGGQTRRWVQTDGEEAVQPGQYNKQQFRITAENDDQRLGIGFFCDTSFQGETRVYIDDVSVYDYYEGCEDPTEVEVPIIEEY</sequence>
<evidence type="ECO:0000313" key="4">
    <source>
        <dbReference type="Proteomes" id="UP000265631"/>
    </source>
</evidence>
<evidence type="ECO:0000256" key="2">
    <source>
        <dbReference type="SAM" id="SignalP"/>
    </source>
</evidence>
<feature type="region of interest" description="Disordered" evidence="1">
    <location>
        <begin position="41"/>
        <end position="75"/>
    </location>
</feature>
<dbReference type="EMBL" id="PXXK01000042">
    <property type="protein sequence ID" value="RFN53428.1"/>
    <property type="molecule type" value="Genomic_DNA"/>
</dbReference>
<feature type="signal peptide" evidence="2">
    <location>
        <begin position="1"/>
        <end position="21"/>
    </location>
</feature>
<evidence type="ECO:0000256" key="1">
    <source>
        <dbReference type="SAM" id="MobiDB-lite"/>
    </source>
</evidence>
<accession>A0A395MZT2</accession>
<keyword evidence="4" id="KW-1185">Reference proteome</keyword>
<organism evidence="3 4">
    <name type="scientific">Fusarium flagelliforme</name>
    <dbReference type="NCBI Taxonomy" id="2675880"/>
    <lineage>
        <taxon>Eukaryota</taxon>
        <taxon>Fungi</taxon>
        <taxon>Dikarya</taxon>
        <taxon>Ascomycota</taxon>
        <taxon>Pezizomycotina</taxon>
        <taxon>Sordariomycetes</taxon>
        <taxon>Hypocreomycetidae</taxon>
        <taxon>Hypocreales</taxon>
        <taxon>Nectriaceae</taxon>
        <taxon>Fusarium</taxon>
        <taxon>Fusarium incarnatum-equiseti species complex</taxon>
    </lineage>
</organism>
<reference evidence="3 4" key="1">
    <citation type="journal article" date="2018" name="PLoS Pathog.">
        <title>Evolution of structural diversity of trichothecenes, a family of toxins produced by plant pathogenic and entomopathogenic fungi.</title>
        <authorList>
            <person name="Proctor R.H."/>
            <person name="McCormick S.P."/>
            <person name="Kim H.S."/>
            <person name="Cardoza R.E."/>
            <person name="Stanley A.M."/>
            <person name="Lindo L."/>
            <person name="Kelly A."/>
            <person name="Brown D.W."/>
            <person name="Lee T."/>
            <person name="Vaughan M.M."/>
            <person name="Alexander N.J."/>
            <person name="Busman M."/>
            <person name="Gutierrez S."/>
        </authorList>
    </citation>
    <scope>NUCLEOTIDE SEQUENCE [LARGE SCALE GENOMIC DNA]</scope>
    <source>
        <strain evidence="3 4">NRRL 13405</strain>
    </source>
</reference>
<feature type="chain" id="PRO_5017463683" description="CBM-cenC domain-containing protein" evidence="2">
    <location>
        <begin position="22"/>
        <end position="331"/>
    </location>
</feature>